<evidence type="ECO:0000259" key="5">
    <source>
        <dbReference type="Pfam" id="PF08544"/>
    </source>
</evidence>
<dbReference type="NCBIfam" id="TIGR00144">
    <property type="entry name" value="beta_RFAP_syn"/>
    <property type="match status" value="1"/>
</dbReference>
<name>A0ABY4S0D4_AQUTE</name>
<evidence type="ECO:0000256" key="3">
    <source>
        <dbReference type="SAM" id="MobiDB-lite"/>
    </source>
</evidence>
<evidence type="ECO:0000313" key="6">
    <source>
        <dbReference type="EMBL" id="URI05874.1"/>
    </source>
</evidence>
<gene>
    <name evidence="6" type="ORF">MW290_07930</name>
</gene>
<feature type="region of interest" description="Disordered" evidence="3">
    <location>
        <begin position="1"/>
        <end position="22"/>
    </location>
</feature>
<dbReference type="PANTHER" id="PTHR20861">
    <property type="entry name" value="HOMOSERINE/4-DIPHOSPHOCYTIDYL-2-C-METHYL-D-ERYTHRITOL KINASE"/>
    <property type="match status" value="1"/>
</dbReference>
<dbReference type="PIRSF" id="PIRSF004884">
    <property type="entry name" value="Sugar_kin_arch"/>
    <property type="match status" value="1"/>
</dbReference>
<dbReference type="InterPro" id="IPR013750">
    <property type="entry name" value="GHMP_kinase_C_dom"/>
</dbReference>
<dbReference type="RefSeq" id="WP_250194139.1">
    <property type="nucleotide sequence ID" value="NZ_CP097635.1"/>
</dbReference>
<keyword evidence="7" id="KW-1185">Reference proteome</keyword>
<dbReference type="Gene3D" id="3.30.230.10">
    <property type="match status" value="1"/>
</dbReference>
<proteinExistence type="predicted"/>
<keyword evidence="1" id="KW-0808">Transferase</keyword>
<dbReference type="InterPro" id="IPR004422">
    <property type="entry name" value="RFAP_synthase"/>
</dbReference>
<accession>A0ABY4S0D4</accession>
<evidence type="ECO:0000256" key="2">
    <source>
        <dbReference type="ARBA" id="ARBA00022777"/>
    </source>
</evidence>
<evidence type="ECO:0000256" key="1">
    <source>
        <dbReference type="ARBA" id="ARBA00022679"/>
    </source>
</evidence>
<dbReference type="Proteomes" id="UP001056201">
    <property type="component" value="Chromosome 1"/>
</dbReference>
<dbReference type="EMBL" id="CP097635">
    <property type="protein sequence ID" value="URI05874.1"/>
    <property type="molecule type" value="Genomic_DNA"/>
</dbReference>
<feature type="domain" description="GHMP kinase N-terminal" evidence="4">
    <location>
        <begin position="97"/>
        <end position="157"/>
    </location>
</feature>
<reference evidence="6" key="1">
    <citation type="submission" date="2022-05" db="EMBL/GenBank/DDBJ databases">
        <title>An RpoN-dependent PEP-CTERM gene is involved in floc formation of an Aquincola tertiaricarbonis strain.</title>
        <authorList>
            <person name="Qiu D."/>
            <person name="Xia M."/>
        </authorList>
    </citation>
    <scope>NUCLEOTIDE SEQUENCE</scope>
    <source>
        <strain evidence="6">RN12</strain>
    </source>
</reference>
<dbReference type="InterPro" id="IPR014721">
    <property type="entry name" value="Ribsml_uS5_D2-typ_fold_subgr"/>
</dbReference>
<feature type="domain" description="GHMP kinase C-terminal" evidence="5">
    <location>
        <begin position="278"/>
        <end position="327"/>
    </location>
</feature>
<dbReference type="InterPro" id="IPR020568">
    <property type="entry name" value="Ribosomal_Su5_D2-typ_SF"/>
</dbReference>
<dbReference type="InterPro" id="IPR006204">
    <property type="entry name" value="GHMP_kinase_N_dom"/>
</dbReference>
<protein>
    <submittedName>
        <fullName evidence="6">Beta-ribofuranosylaminobenzene 5'-phosphate synthase</fullName>
    </submittedName>
</protein>
<dbReference type="Pfam" id="PF08544">
    <property type="entry name" value="GHMP_kinases_C"/>
    <property type="match status" value="1"/>
</dbReference>
<dbReference type="Pfam" id="PF00288">
    <property type="entry name" value="GHMP_kinases_N"/>
    <property type="match status" value="1"/>
</dbReference>
<evidence type="ECO:0000259" key="4">
    <source>
        <dbReference type="Pfam" id="PF00288"/>
    </source>
</evidence>
<keyword evidence="2" id="KW-0418">Kinase</keyword>
<dbReference type="SUPFAM" id="SSF54211">
    <property type="entry name" value="Ribosomal protein S5 domain 2-like"/>
    <property type="match status" value="1"/>
</dbReference>
<organism evidence="6 7">
    <name type="scientific">Aquincola tertiaricarbonis</name>
    <dbReference type="NCBI Taxonomy" id="391953"/>
    <lineage>
        <taxon>Bacteria</taxon>
        <taxon>Pseudomonadati</taxon>
        <taxon>Pseudomonadota</taxon>
        <taxon>Betaproteobacteria</taxon>
        <taxon>Burkholderiales</taxon>
        <taxon>Sphaerotilaceae</taxon>
        <taxon>Aquincola</taxon>
    </lineage>
</organism>
<evidence type="ECO:0000313" key="7">
    <source>
        <dbReference type="Proteomes" id="UP001056201"/>
    </source>
</evidence>
<dbReference type="PANTHER" id="PTHR20861:SF6">
    <property type="entry name" value="BETA-RIBOFURANOSYLPHENOL 5'-PHOSPHATE SYNTHASE"/>
    <property type="match status" value="1"/>
</dbReference>
<sequence>MSTCTPTRGADAGPPAGLASAHDSALARPGTVTLRAPGRLHLGFLDPAATLGRAFGSIGLVIDGFETAVAVSAARADDVVAGTPAAQAELERAARHLAALRRHSGRTEPLRLQLLDVLPAHAGFGSGTQLALAVGRAFAHWHGLAVDTPTLAHWLGRGLRSGVGIAGFDQGGLLVDGGPGPDGRPAPLLARLPLPAAWRVLVAQDDTLHGLSGQREKQAIATLAPLPQALAADICHQVLMRVLPGAATADLAGFAAGINRVQQVLGEHFAPAQGGCYTSPAVGRLMDGLLRLAPGAVAVGQSSWGPTGFAIVASAAQADALATAAAAAGLLPPGLRLRSVAARAHGATLADTRGR</sequence>